<protein>
    <recommendedName>
        <fullName evidence="3">Phage protein</fullName>
    </recommendedName>
</protein>
<name>A0ABV3PZS7_9BACL</name>
<proteinExistence type="predicted"/>
<keyword evidence="2" id="KW-1185">Reference proteome</keyword>
<sequence>MTYQKELDRVHELLFEFLGEEEGTDLRDETVIAMALTKYEEFLLKELNK</sequence>
<dbReference type="Proteomes" id="UP001556040">
    <property type="component" value="Unassembled WGS sequence"/>
</dbReference>
<dbReference type="RefSeq" id="WP_367777772.1">
    <property type="nucleotide sequence ID" value="NZ_JBFMIA010000001.1"/>
</dbReference>
<accession>A0ABV3PZS7</accession>
<organism evidence="1 2">
    <name type="scientific">Jeotgalibacillus marinus</name>
    <dbReference type="NCBI Taxonomy" id="86667"/>
    <lineage>
        <taxon>Bacteria</taxon>
        <taxon>Bacillati</taxon>
        <taxon>Bacillota</taxon>
        <taxon>Bacilli</taxon>
        <taxon>Bacillales</taxon>
        <taxon>Caryophanaceae</taxon>
        <taxon>Jeotgalibacillus</taxon>
    </lineage>
</organism>
<evidence type="ECO:0000313" key="1">
    <source>
        <dbReference type="EMBL" id="MEW9500486.1"/>
    </source>
</evidence>
<comment type="caution">
    <text evidence="1">The sequence shown here is derived from an EMBL/GenBank/DDBJ whole genome shotgun (WGS) entry which is preliminary data.</text>
</comment>
<gene>
    <name evidence="1" type="ORF">AB1471_01580</name>
</gene>
<evidence type="ECO:0008006" key="3">
    <source>
        <dbReference type="Google" id="ProtNLM"/>
    </source>
</evidence>
<reference evidence="1 2" key="1">
    <citation type="journal article" date="1979" name="Int. J. Syst. Evol. Microbiol.">
        <title>Bacillus globisporus subsp. marinus subsp. nov.</title>
        <authorList>
            <person name="Liu H."/>
        </authorList>
    </citation>
    <scope>NUCLEOTIDE SEQUENCE [LARGE SCALE GENOMIC DNA]</scope>
    <source>
        <strain evidence="1 2">DSM 1297</strain>
    </source>
</reference>
<dbReference type="EMBL" id="JBFMIA010000001">
    <property type="protein sequence ID" value="MEW9500486.1"/>
    <property type="molecule type" value="Genomic_DNA"/>
</dbReference>
<evidence type="ECO:0000313" key="2">
    <source>
        <dbReference type="Proteomes" id="UP001556040"/>
    </source>
</evidence>